<keyword evidence="10" id="KW-0067">ATP-binding</keyword>
<dbReference type="InterPro" id="IPR036097">
    <property type="entry name" value="HisK_dim/P_sf"/>
</dbReference>
<evidence type="ECO:0000256" key="1">
    <source>
        <dbReference type="ARBA" id="ARBA00000085"/>
    </source>
</evidence>
<keyword evidence="11 15" id="KW-1133">Transmembrane helix</keyword>
<dbReference type="Pfam" id="PF01627">
    <property type="entry name" value="Hpt"/>
    <property type="match status" value="1"/>
</dbReference>
<evidence type="ECO:0000256" key="5">
    <source>
        <dbReference type="ARBA" id="ARBA00022553"/>
    </source>
</evidence>
<keyword evidence="4" id="KW-1003">Cell membrane</keyword>
<feature type="domain" description="Response regulatory" evidence="17">
    <location>
        <begin position="587"/>
        <end position="708"/>
    </location>
</feature>
<feature type="domain" description="Response regulatory" evidence="17">
    <location>
        <begin position="739"/>
        <end position="857"/>
    </location>
</feature>
<feature type="transmembrane region" description="Helical" evidence="15">
    <location>
        <begin position="12"/>
        <end position="32"/>
    </location>
</feature>
<evidence type="ECO:0000256" key="14">
    <source>
        <dbReference type="PROSITE-ProRule" id="PRU00169"/>
    </source>
</evidence>
<dbReference type="EMBL" id="SJPM01000007">
    <property type="protein sequence ID" value="TWT95115.1"/>
    <property type="molecule type" value="Genomic_DNA"/>
</dbReference>
<dbReference type="GO" id="GO:0005886">
    <property type="term" value="C:plasma membrane"/>
    <property type="evidence" value="ECO:0007669"/>
    <property type="project" value="UniProtKB-SubCell"/>
</dbReference>
<keyword evidence="9 18" id="KW-0418">Kinase</keyword>
<evidence type="ECO:0000256" key="8">
    <source>
        <dbReference type="ARBA" id="ARBA00022741"/>
    </source>
</evidence>
<dbReference type="SUPFAM" id="SSF47226">
    <property type="entry name" value="Histidine-containing phosphotransfer domain, HPT domain"/>
    <property type="match status" value="1"/>
</dbReference>
<dbReference type="PANTHER" id="PTHR45339:SF1">
    <property type="entry name" value="HYBRID SIGNAL TRANSDUCTION HISTIDINE KINASE J"/>
    <property type="match status" value="1"/>
</dbReference>
<evidence type="ECO:0000259" key="16">
    <source>
        <dbReference type="PROSITE" id="PS50109"/>
    </source>
</evidence>
<accession>A0A5C6A6V7</accession>
<keyword evidence="7 15" id="KW-0812">Transmembrane</keyword>
<evidence type="ECO:0000313" key="19">
    <source>
        <dbReference type="Proteomes" id="UP000316213"/>
    </source>
</evidence>
<dbReference type="Pfam" id="PF02518">
    <property type="entry name" value="HATPase_c"/>
    <property type="match status" value="1"/>
</dbReference>
<name>A0A5C6A6V7_9BACT</name>
<evidence type="ECO:0000256" key="11">
    <source>
        <dbReference type="ARBA" id="ARBA00022989"/>
    </source>
</evidence>
<dbReference type="GO" id="GO:0005524">
    <property type="term" value="F:ATP binding"/>
    <property type="evidence" value="ECO:0007669"/>
    <property type="project" value="UniProtKB-KW"/>
</dbReference>
<keyword evidence="5 14" id="KW-0597">Phosphoprotein</keyword>
<dbReference type="Pfam" id="PF00072">
    <property type="entry name" value="Response_reg"/>
    <property type="match status" value="2"/>
</dbReference>
<proteinExistence type="predicted"/>
<protein>
    <recommendedName>
        <fullName evidence="3">histidine kinase</fullName>
        <ecNumber evidence="3">2.7.13.3</ecNumber>
    </recommendedName>
</protein>
<dbReference type="OrthoDB" id="9762493at2"/>
<dbReference type="Gene3D" id="1.20.120.160">
    <property type="entry name" value="HPT domain"/>
    <property type="match status" value="1"/>
</dbReference>
<feature type="transmembrane region" description="Helical" evidence="15">
    <location>
        <begin position="261"/>
        <end position="288"/>
    </location>
</feature>
<comment type="catalytic activity">
    <reaction evidence="1">
        <text>ATP + protein L-histidine = ADP + protein N-phospho-L-histidine.</text>
        <dbReference type="EC" id="2.7.13.3"/>
    </reaction>
</comment>
<dbReference type="SMART" id="SM00448">
    <property type="entry name" value="REC"/>
    <property type="match status" value="2"/>
</dbReference>
<keyword evidence="12" id="KW-0902">Two-component regulatory system</keyword>
<evidence type="ECO:0000259" key="17">
    <source>
        <dbReference type="PROSITE" id="PS50110"/>
    </source>
</evidence>
<evidence type="ECO:0000256" key="13">
    <source>
        <dbReference type="ARBA" id="ARBA00023136"/>
    </source>
</evidence>
<evidence type="ECO:0000256" key="9">
    <source>
        <dbReference type="ARBA" id="ARBA00022777"/>
    </source>
</evidence>
<dbReference type="PROSITE" id="PS50109">
    <property type="entry name" value="HIS_KIN"/>
    <property type="match status" value="1"/>
</dbReference>
<dbReference type="SMART" id="SM00388">
    <property type="entry name" value="HisKA"/>
    <property type="match status" value="1"/>
</dbReference>
<feature type="modified residue" description="4-aspartylphosphate" evidence="14">
    <location>
        <position position="788"/>
    </location>
</feature>
<evidence type="ECO:0000256" key="7">
    <source>
        <dbReference type="ARBA" id="ARBA00022692"/>
    </source>
</evidence>
<dbReference type="EC" id="2.7.13.3" evidence="3"/>
<feature type="domain" description="Histidine kinase" evidence="16">
    <location>
        <begin position="329"/>
        <end position="569"/>
    </location>
</feature>
<dbReference type="InterPro" id="IPR036641">
    <property type="entry name" value="HPT_dom_sf"/>
</dbReference>
<dbReference type="InterPro" id="IPR003594">
    <property type="entry name" value="HATPase_dom"/>
</dbReference>
<dbReference type="InterPro" id="IPR004358">
    <property type="entry name" value="Sig_transdc_His_kin-like_C"/>
</dbReference>
<evidence type="ECO:0000256" key="2">
    <source>
        <dbReference type="ARBA" id="ARBA00004651"/>
    </source>
</evidence>
<reference evidence="18 19" key="1">
    <citation type="submission" date="2019-02" db="EMBL/GenBank/DDBJ databases">
        <title>Deep-cultivation of Planctomycetes and their phenomic and genomic characterization uncovers novel biology.</title>
        <authorList>
            <person name="Wiegand S."/>
            <person name="Jogler M."/>
            <person name="Boedeker C."/>
            <person name="Pinto D."/>
            <person name="Vollmers J."/>
            <person name="Rivas-Marin E."/>
            <person name="Kohn T."/>
            <person name="Peeters S.H."/>
            <person name="Heuer A."/>
            <person name="Rast P."/>
            <person name="Oberbeckmann S."/>
            <person name="Bunk B."/>
            <person name="Jeske O."/>
            <person name="Meyerdierks A."/>
            <person name="Storesund J.E."/>
            <person name="Kallscheuer N."/>
            <person name="Luecker S."/>
            <person name="Lage O.M."/>
            <person name="Pohl T."/>
            <person name="Merkel B.J."/>
            <person name="Hornburger P."/>
            <person name="Mueller R.-W."/>
            <person name="Bruemmer F."/>
            <person name="Labrenz M."/>
            <person name="Spormann A.M."/>
            <person name="Op Den Camp H."/>
            <person name="Overmann J."/>
            <person name="Amann R."/>
            <person name="Jetten M.S.M."/>
            <person name="Mascher T."/>
            <person name="Medema M.H."/>
            <person name="Devos D.P."/>
            <person name="Kaster A.-K."/>
            <person name="Ovreas L."/>
            <person name="Rohde M."/>
            <person name="Galperin M.Y."/>
            <person name="Jogler C."/>
        </authorList>
    </citation>
    <scope>NUCLEOTIDE SEQUENCE [LARGE SCALE GENOMIC DNA]</scope>
    <source>
        <strain evidence="18 19">Pla100</strain>
    </source>
</reference>
<dbReference type="SMART" id="SM00387">
    <property type="entry name" value="HATPase_c"/>
    <property type="match status" value="1"/>
</dbReference>
<keyword evidence="13 15" id="KW-0472">Membrane</keyword>
<dbReference type="FunFam" id="3.30.565.10:FF:000078">
    <property type="entry name" value="Two-component sensor histidine kinase"/>
    <property type="match status" value="1"/>
</dbReference>
<dbReference type="SUPFAM" id="SSF47384">
    <property type="entry name" value="Homodimeric domain of signal transducing histidine kinase"/>
    <property type="match status" value="1"/>
</dbReference>
<dbReference type="GO" id="GO:0000155">
    <property type="term" value="F:phosphorelay sensor kinase activity"/>
    <property type="evidence" value="ECO:0007669"/>
    <property type="project" value="InterPro"/>
</dbReference>
<dbReference type="InterPro" id="IPR005467">
    <property type="entry name" value="His_kinase_dom"/>
</dbReference>
<dbReference type="Gene3D" id="3.30.565.10">
    <property type="entry name" value="Histidine kinase-like ATPase, C-terminal domain"/>
    <property type="match status" value="1"/>
</dbReference>
<dbReference type="FunFam" id="1.10.287.130:FF:000002">
    <property type="entry name" value="Two-component osmosensing histidine kinase"/>
    <property type="match status" value="1"/>
</dbReference>
<dbReference type="InterPro" id="IPR011006">
    <property type="entry name" value="CheY-like_superfamily"/>
</dbReference>
<dbReference type="InterPro" id="IPR001789">
    <property type="entry name" value="Sig_transdc_resp-reg_receiver"/>
</dbReference>
<evidence type="ECO:0000256" key="3">
    <source>
        <dbReference type="ARBA" id="ARBA00012438"/>
    </source>
</evidence>
<dbReference type="PROSITE" id="PS50110">
    <property type="entry name" value="RESPONSE_REGULATORY"/>
    <property type="match status" value="2"/>
</dbReference>
<dbReference type="InterPro" id="IPR003661">
    <property type="entry name" value="HisK_dim/P_dom"/>
</dbReference>
<dbReference type="Pfam" id="PF00512">
    <property type="entry name" value="HisKA"/>
    <property type="match status" value="1"/>
</dbReference>
<dbReference type="InterPro" id="IPR036890">
    <property type="entry name" value="HATPase_C_sf"/>
</dbReference>
<dbReference type="RefSeq" id="WP_146579045.1">
    <property type="nucleotide sequence ID" value="NZ_SJPM01000007.1"/>
</dbReference>
<dbReference type="PRINTS" id="PR00344">
    <property type="entry name" value="BCTRLSENSOR"/>
</dbReference>
<dbReference type="Proteomes" id="UP000316213">
    <property type="component" value="Unassembled WGS sequence"/>
</dbReference>
<gene>
    <name evidence="18" type="primary">barA_2</name>
    <name evidence="18" type="ORF">Pla100_36970</name>
</gene>
<dbReference type="Gene3D" id="3.40.50.2300">
    <property type="match status" value="2"/>
</dbReference>
<feature type="transmembrane region" description="Helical" evidence="15">
    <location>
        <begin position="52"/>
        <end position="75"/>
    </location>
</feature>
<evidence type="ECO:0000256" key="6">
    <source>
        <dbReference type="ARBA" id="ARBA00022679"/>
    </source>
</evidence>
<comment type="subcellular location">
    <subcellularLocation>
        <location evidence="2">Cell membrane</location>
        <topology evidence="2">Multi-pass membrane protein</topology>
    </subcellularLocation>
</comment>
<dbReference type="SUPFAM" id="SSF55874">
    <property type="entry name" value="ATPase domain of HSP90 chaperone/DNA topoisomerase II/histidine kinase"/>
    <property type="match status" value="1"/>
</dbReference>
<feature type="modified residue" description="4-aspartylphosphate" evidence="14">
    <location>
        <position position="641"/>
    </location>
</feature>
<dbReference type="PANTHER" id="PTHR45339">
    <property type="entry name" value="HYBRID SIGNAL TRANSDUCTION HISTIDINE KINASE J"/>
    <property type="match status" value="1"/>
</dbReference>
<evidence type="ECO:0000256" key="12">
    <source>
        <dbReference type="ARBA" id="ARBA00023012"/>
    </source>
</evidence>
<evidence type="ECO:0000256" key="15">
    <source>
        <dbReference type="SAM" id="Phobius"/>
    </source>
</evidence>
<evidence type="ECO:0000256" key="10">
    <source>
        <dbReference type="ARBA" id="ARBA00022840"/>
    </source>
</evidence>
<dbReference type="CDD" id="cd00082">
    <property type="entry name" value="HisKA"/>
    <property type="match status" value="1"/>
</dbReference>
<organism evidence="18 19">
    <name type="scientific">Neorhodopirellula pilleata</name>
    <dbReference type="NCBI Taxonomy" id="2714738"/>
    <lineage>
        <taxon>Bacteria</taxon>
        <taxon>Pseudomonadati</taxon>
        <taxon>Planctomycetota</taxon>
        <taxon>Planctomycetia</taxon>
        <taxon>Pirellulales</taxon>
        <taxon>Pirellulaceae</taxon>
        <taxon>Neorhodopirellula</taxon>
    </lineage>
</organism>
<dbReference type="CDD" id="cd16922">
    <property type="entry name" value="HATPase_EvgS-ArcB-TorS-like"/>
    <property type="match status" value="1"/>
</dbReference>
<comment type="caution">
    <text evidence="18">The sequence shown here is derived from an EMBL/GenBank/DDBJ whole genome shotgun (WGS) entry which is preliminary data.</text>
</comment>
<dbReference type="CDD" id="cd17546">
    <property type="entry name" value="REC_hyHK_CKI1_RcsC-like"/>
    <property type="match status" value="1"/>
</dbReference>
<dbReference type="SUPFAM" id="SSF52172">
    <property type="entry name" value="CheY-like"/>
    <property type="match status" value="2"/>
</dbReference>
<sequence length="1040" mass="115034">MFWQSWYEYRIDYLLFTVVVIGGYAGAVRRVMRHFGEIPEQDNRPRVSSDPVIAPFRAKLAFIVLIVLLVAGFYVTESVDALQRSALRDQLIGIAPTYAIELQEMGHESIGIDTSPDNPTYLKMIEAQTRWLSVNPQVADVYTLRRANVSSNDSNGSSHVPSGHPKTIYQLIVDSETDYNGDGIISGARESRTPIGERYEDSNSAQIERAFAGEVVFADRPLRDRWGYWVSAHAPLRNDRGEVEALVGVDFPAMKFIQSIVIARLATMSFLGTIITLYLGAVTLIGVLKARLAEQTHYRQRFKEQRDLATQAAAEARKANEAKSEFLATMSHEIRTPMNGILGMAELLLASPLQRKQQEFLQMMKGAADGLLAVLNDILDFSKIEAGRIELEAIPFGLHELVDQTIKAVAGGRRLQVELKVRIAPGTPNHVVGDPTRVRQVLVNLIGNALKFTQRGSVTVELRESQDQTRIDLHHHDKRHPNASKASAIEHTRVMIAVIDTGIGMTPEEKRRIFEAFTQADSSTTRQFGGTGLGLAISSRLVERMGGRLSVESLPGKGSRFEFDLPLKVDRDADAGSSSSIDHQPMRVLVVDDEQINRVILNEMLIDAGYQVDCLGDPHQVVEQLKQAAEDGSPYHVVLLDHAMPGHDGSEVARQIRHRQAIRSTPIVWLTSGNDPIDAESITQWQINDTLEKPVSPSRLFAILDAIPITQETSVVLEDDHRSDPPSHRSFGRCQRPRRILLVEDGAVNRVVAENMLVARGHSVESVADGLEAIKRLHHQRYDAVLMDIQMPGIDGLEATRQIRCDELTLQPEVPIIAMTAHAMSGDRLRCLDAGMTDYLSKPYTPEQLFAKVEADGISSSVISSNSEVPAEIALDESLTDMDDDLGVAIGTISSRRGSLTIDETTAGEIDFHRDPHESSLLDSSNETIDRRVLLQNTGGSESMIALLSATFREQWDIQWSACRDAVRDGSAHDVALAAHQIKGSASAVGAMRLHQMAASLEREAEQCTDDDHVRQFAESWLKTCEAMRTEGARVASEIR</sequence>
<evidence type="ECO:0000313" key="18">
    <source>
        <dbReference type="EMBL" id="TWT95115.1"/>
    </source>
</evidence>
<keyword evidence="6 18" id="KW-0808">Transferase</keyword>
<dbReference type="AlphaFoldDB" id="A0A5C6A6V7"/>
<evidence type="ECO:0000256" key="4">
    <source>
        <dbReference type="ARBA" id="ARBA00022475"/>
    </source>
</evidence>
<dbReference type="InterPro" id="IPR008207">
    <property type="entry name" value="Sig_transdc_His_kin_Hpt_dom"/>
</dbReference>
<keyword evidence="8" id="KW-0547">Nucleotide-binding</keyword>
<keyword evidence="19" id="KW-1185">Reference proteome</keyword>
<dbReference type="Gene3D" id="1.10.287.130">
    <property type="match status" value="1"/>
</dbReference>